<proteinExistence type="predicted"/>
<name>A0A0D2HAL0_CLAB1</name>
<dbReference type="GeneID" id="27701885"/>
<gene>
    <name evidence="1" type="ORF">Z519_08957</name>
</gene>
<dbReference type="EMBL" id="KN846993">
    <property type="protein sequence ID" value="KIW90313.1"/>
    <property type="molecule type" value="Genomic_DNA"/>
</dbReference>
<accession>A0A0D2HAL0</accession>
<reference evidence="1" key="1">
    <citation type="submission" date="2015-01" db="EMBL/GenBank/DDBJ databases">
        <title>The Genome Sequence of Cladophialophora bantiana CBS 173.52.</title>
        <authorList>
            <consortium name="The Broad Institute Genomics Platform"/>
            <person name="Cuomo C."/>
            <person name="de Hoog S."/>
            <person name="Gorbushina A."/>
            <person name="Stielow B."/>
            <person name="Teixiera M."/>
            <person name="Abouelleil A."/>
            <person name="Chapman S.B."/>
            <person name="Priest M."/>
            <person name="Young S.K."/>
            <person name="Wortman J."/>
            <person name="Nusbaum C."/>
            <person name="Birren B."/>
        </authorList>
    </citation>
    <scope>NUCLEOTIDE SEQUENCE [LARGE SCALE GENOMIC DNA]</scope>
    <source>
        <strain evidence="1">CBS 173.52</strain>
    </source>
</reference>
<protein>
    <submittedName>
        <fullName evidence="1">Uncharacterized protein</fullName>
    </submittedName>
</protein>
<dbReference type="RefSeq" id="XP_016616982.1">
    <property type="nucleotide sequence ID" value="XM_016766684.1"/>
</dbReference>
<dbReference type="HOGENOM" id="CLU_1855052_0_0_1"/>
<dbReference type="AlphaFoldDB" id="A0A0D2HAL0"/>
<organism evidence="1">
    <name type="scientific">Cladophialophora bantiana (strain ATCC 10958 / CBS 173.52 / CDC B-1940 / NIH 8579)</name>
    <name type="common">Xylohypha bantiana</name>
    <dbReference type="NCBI Taxonomy" id="1442370"/>
    <lineage>
        <taxon>Eukaryota</taxon>
        <taxon>Fungi</taxon>
        <taxon>Dikarya</taxon>
        <taxon>Ascomycota</taxon>
        <taxon>Pezizomycotina</taxon>
        <taxon>Eurotiomycetes</taxon>
        <taxon>Chaetothyriomycetidae</taxon>
        <taxon>Chaetothyriales</taxon>
        <taxon>Herpotrichiellaceae</taxon>
        <taxon>Cladophialophora</taxon>
    </lineage>
</organism>
<evidence type="ECO:0000313" key="1">
    <source>
        <dbReference type="EMBL" id="KIW90313.1"/>
    </source>
</evidence>
<dbReference type="VEuPathDB" id="FungiDB:Z519_08957"/>
<sequence length="138" mass="15567">MQTVTTTKAYHIHIDPLKKSMAMYNVDAVGLWQADSYTAIKKINIHLSRPEYANDLKGLRHLDSATSREQSHSQLLSEIAHSAIPTLGSNTLLTAAFIAAQLKRSVVREVELWTYLVDCVLSLWLLRETLPVYIYIGL</sequence>